<dbReference type="Pfam" id="PF06724">
    <property type="entry name" value="DUF1206"/>
    <property type="match status" value="3"/>
</dbReference>
<keyword evidence="1" id="KW-0812">Transmembrane</keyword>
<evidence type="ECO:0000259" key="2">
    <source>
        <dbReference type="Pfam" id="PF06724"/>
    </source>
</evidence>
<feature type="domain" description="DUF1206" evidence="2">
    <location>
        <begin position="39"/>
        <end position="102"/>
    </location>
</feature>
<keyword evidence="1" id="KW-1133">Transmembrane helix</keyword>
<accession>A0A4Q7E8L7</accession>
<sequence>MAKLRANWRRVGRRWVRWGQRTLNRLSQRPWARRWMRWGHGAKGLLYGLIGFLALRSVVYDGESAGGSKAVLLALGDRAIGSLILIFLAIGLSGYAFWRLVQMLVDPENFHQSLAFHHVMQRCGYGFSGLTYLGIGYTAGRLAIGLTVDFEDTVEEIAEALFEVPIGPWALLLSGLAVICVGLAYAYGALSGGFINEFQPRLYATVKRTTVVMGKIGFTARGISFMLIGAYLMKSAYFTNDETAGGLGQVLDRLDDQRFGKVWLSAIAIGFFAYATYMVLSAIYRRFPVPESTAPPVSAQRSQ</sequence>
<keyword evidence="4" id="KW-1185">Reference proteome</keyword>
<feature type="domain" description="DUF1206" evidence="2">
    <location>
        <begin position="124"/>
        <end position="190"/>
    </location>
</feature>
<proteinExistence type="predicted"/>
<reference evidence="3 4" key="1">
    <citation type="submission" date="2018-11" db="EMBL/GenBank/DDBJ databases">
        <title>Whole genome sequencing of an environmental sample.</title>
        <authorList>
            <person name="Sarangi A.N."/>
            <person name="Singh D."/>
            <person name="Tripathy S."/>
        </authorList>
    </citation>
    <scope>NUCLEOTIDE SEQUENCE [LARGE SCALE GENOMIC DNA]</scope>
    <source>
        <strain evidence="3 4">Lakshadweep</strain>
    </source>
</reference>
<keyword evidence="1" id="KW-0472">Membrane</keyword>
<dbReference type="AlphaFoldDB" id="A0A4Q7E8L7"/>
<feature type="domain" description="DUF1206" evidence="2">
    <location>
        <begin position="216"/>
        <end position="285"/>
    </location>
</feature>
<dbReference type="Proteomes" id="UP000292459">
    <property type="component" value="Unassembled WGS sequence"/>
</dbReference>
<evidence type="ECO:0000313" key="4">
    <source>
        <dbReference type="Proteomes" id="UP000292459"/>
    </source>
</evidence>
<feature type="transmembrane region" description="Helical" evidence="1">
    <location>
        <begin position="80"/>
        <end position="101"/>
    </location>
</feature>
<protein>
    <submittedName>
        <fullName evidence="3">DUF1206 domain-containing protein</fullName>
    </submittedName>
</protein>
<name>A0A4Q7E8L7_9CYAN</name>
<dbReference type="EMBL" id="QVFV01000002">
    <property type="protein sequence ID" value="RZM78724.1"/>
    <property type="molecule type" value="Genomic_DNA"/>
</dbReference>
<evidence type="ECO:0000256" key="1">
    <source>
        <dbReference type="SAM" id="Phobius"/>
    </source>
</evidence>
<gene>
    <name evidence="3" type="ORF">DYY88_07945</name>
</gene>
<dbReference type="InterPro" id="IPR009597">
    <property type="entry name" value="DUF1206"/>
</dbReference>
<evidence type="ECO:0000313" key="3">
    <source>
        <dbReference type="EMBL" id="RZM78724.1"/>
    </source>
</evidence>
<organism evidence="3 4">
    <name type="scientific">Leptolyngbya iicbica LK</name>
    <dbReference type="NCBI Taxonomy" id="2294035"/>
    <lineage>
        <taxon>Bacteria</taxon>
        <taxon>Bacillati</taxon>
        <taxon>Cyanobacteriota</taxon>
        <taxon>Cyanophyceae</taxon>
        <taxon>Leptolyngbyales</taxon>
        <taxon>Leptolyngbyaceae</taxon>
        <taxon>Leptolyngbya group</taxon>
        <taxon>Leptolyngbya</taxon>
        <taxon>Leptolyngbya iicbica</taxon>
    </lineage>
</organism>
<feature type="transmembrane region" description="Helical" evidence="1">
    <location>
        <begin position="122"/>
        <end position="146"/>
    </location>
</feature>
<dbReference type="RefSeq" id="WP_084607147.1">
    <property type="nucleotide sequence ID" value="NZ_QVFV01000002.1"/>
</dbReference>
<feature type="transmembrane region" description="Helical" evidence="1">
    <location>
        <begin position="211"/>
        <end position="233"/>
    </location>
</feature>
<dbReference type="OrthoDB" id="5702018at2"/>
<feature type="transmembrane region" description="Helical" evidence="1">
    <location>
        <begin position="166"/>
        <end position="190"/>
    </location>
</feature>
<feature type="transmembrane region" description="Helical" evidence="1">
    <location>
        <begin position="262"/>
        <end position="284"/>
    </location>
</feature>
<feature type="transmembrane region" description="Helical" evidence="1">
    <location>
        <begin position="44"/>
        <end position="60"/>
    </location>
</feature>
<comment type="caution">
    <text evidence="3">The sequence shown here is derived from an EMBL/GenBank/DDBJ whole genome shotgun (WGS) entry which is preliminary data.</text>
</comment>